<evidence type="ECO:0000256" key="5">
    <source>
        <dbReference type="SAM" id="Phobius"/>
    </source>
</evidence>
<reference evidence="6" key="1">
    <citation type="submission" date="2019-10" db="EMBL/GenBank/DDBJ databases">
        <authorList>
            <person name="Soares A.E.R."/>
            <person name="Aleixo A."/>
            <person name="Schneider P."/>
            <person name="Miyaki C.Y."/>
            <person name="Schneider M.P."/>
            <person name="Mello C."/>
            <person name="Vasconcelos A.T.R."/>
        </authorList>
    </citation>
    <scope>NUCLEOTIDE SEQUENCE</scope>
    <source>
        <tissue evidence="6">Muscle</tissue>
    </source>
</reference>
<keyword evidence="4 5" id="KW-0472">Membrane</keyword>
<organism evidence="6 7">
    <name type="scientific">Willisornis vidua</name>
    <name type="common">Xingu scale-backed antbird</name>
    <dbReference type="NCBI Taxonomy" id="1566151"/>
    <lineage>
        <taxon>Eukaryota</taxon>
        <taxon>Metazoa</taxon>
        <taxon>Chordata</taxon>
        <taxon>Craniata</taxon>
        <taxon>Vertebrata</taxon>
        <taxon>Euteleostomi</taxon>
        <taxon>Archelosauria</taxon>
        <taxon>Archosauria</taxon>
        <taxon>Dinosauria</taxon>
        <taxon>Saurischia</taxon>
        <taxon>Theropoda</taxon>
        <taxon>Coelurosauria</taxon>
        <taxon>Aves</taxon>
        <taxon>Neognathae</taxon>
        <taxon>Neoaves</taxon>
        <taxon>Telluraves</taxon>
        <taxon>Australaves</taxon>
        <taxon>Passeriformes</taxon>
        <taxon>Thamnophilidae</taxon>
        <taxon>Willisornis</taxon>
    </lineage>
</organism>
<evidence type="ECO:0000256" key="4">
    <source>
        <dbReference type="ARBA" id="ARBA00023136"/>
    </source>
</evidence>
<feature type="transmembrane region" description="Helical" evidence="5">
    <location>
        <begin position="121"/>
        <end position="143"/>
    </location>
</feature>
<dbReference type="EMBL" id="WHWB01033507">
    <property type="protein sequence ID" value="KAJ7419401.1"/>
    <property type="molecule type" value="Genomic_DNA"/>
</dbReference>
<proteinExistence type="predicted"/>
<evidence type="ECO:0000256" key="3">
    <source>
        <dbReference type="ARBA" id="ARBA00022989"/>
    </source>
</evidence>
<dbReference type="Gene3D" id="1.20.140.150">
    <property type="match status" value="1"/>
</dbReference>
<sequence>MKAGIAALAAGILGSTGVLLFLVAFGTDYWLLATESCGVPERGNGTLSAREVTEITHENKLEGCKTISFPENIFTLQKAIEGEASQAQPKFCMHGYLFPMPIALGPFPHPSYDTTAVFRGFWTAFLLLAVPAALAGGLLLLGATPFGSARAYKLGGALLLLSECENVLNLDAMAMPSPPVPV</sequence>
<keyword evidence="3 5" id="KW-1133">Transmembrane helix</keyword>
<keyword evidence="2 5" id="KW-0812">Transmembrane</keyword>
<dbReference type="Proteomes" id="UP001145742">
    <property type="component" value="Unassembled WGS sequence"/>
</dbReference>
<dbReference type="Pfam" id="PF13903">
    <property type="entry name" value="Claudin_2"/>
    <property type="match status" value="1"/>
</dbReference>
<dbReference type="PANTHER" id="PTHR32012">
    <property type="entry name" value="TRANSMEMBRANE PROTEIN 182-RELATED"/>
    <property type="match status" value="1"/>
</dbReference>
<dbReference type="InterPro" id="IPR026763">
    <property type="entry name" value="TMEM182"/>
</dbReference>
<evidence type="ECO:0000256" key="1">
    <source>
        <dbReference type="ARBA" id="ARBA00004141"/>
    </source>
</evidence>
<keyword evidence="7" id="KW-1185">Reference proteome</keyword>
<gene>
    <name evidence="6" type="ORF">WISP_54100</name>
</gene>
<name>A0ABQ9DHS0_9PASS</name>
<dbReference type="InterPro" id="IPR004031">
    <property type="entry name" value="PMP22/EMP/MP20/Claudin"/>
</dbReference>
<evidence type="ECO:0000313" key="6">
    <source>
        <dbReference type="EMBL" id="KAJ7419401.1"/>
    </source>
</evidence>
<dbReference type="PANTHER" id="PTHR32012:SF2">
    <property type="entry name" value="TRANSMEMBRANE PROTEIN 182"/>
    <property type="match status" value="1"/>
</dbReference>
<comment type="subcellular location">
    <subcellularLocation>
        <location evidence="1">Membrane</location>
        <topology evidence="1">Multi-pass membrane protein</topology>
    </subcellularLocation>
</comment>
<evidence type="ECO:0000256" key="2">
    <source>
        <dbReference type="ARBA" id="ARBA00022692"/>
    </source>
</evidence>
<accession>A0ABQ9DHS0</accession>
<comment type="caution">
    <text evidence="6">The sequence shown here is derived from an EMBL/GenBank/DDBJ whole genome shotgun (WGS) entry which is preliminary data.</text>
</comment>
<evidence type="ECO:0000313" key="7">
    <source>
        <dbReference type="Proteomes" id="UP001145742"/>
    </source>
</evidence>
<protein>
    <submittedName>
        <fullName evidence="6">Transmembrane protein 182-like</fullName>
    </submittedName>
</protein>